<dbReference type="GO" id="GO:0032259">
    <property type="term" value="P:methylation"/>
    <property type="evidence" value="ECO:0007669"/>
    <property type="project" value="UniProtKB-KW"/>
</dbReference>
<dbReference type="PANTHER" id="PTHR12818">
    <property type="entry name" value="TRNA (ADENINE(37)-N6)-METHYLTRANSFERASE"/>
    <property type="match status" value="1"/>
</dbReference>
<evidence type="ECO:0000313" key="5">
    <source>
        <dbReference type="Proteomes" id="UP000199608"/>
    </source>
</evidence>
<dbReference type="InterPro" id="IPR023368">
    <property type="entry name" value="UPF0066_cons_site"/>
</dbReference>
<keyword evidence="4" id="KW-0489">Methyltransferase</keyword>
<proteinExistence type="inferred from homology"/>
<dbReference type="PANTHER" id="PTHR12818:SF0">
    <property type="entry name" value="TRNA (ADENINE(37)-N6)-METHYLTRANSFERASE"/>
    <property type="match status" value="1"/>
</dbReference>
<dbReference type="EMBL" id="FNLL01000018">
    <property type="protein sequence ID" value="SDU61819.1"/>
    <property type="molecule type" value="Genomic_DNA"/>
</dbReference>
<dbReference type="InterPro" id="IPR036413">
    <property type="entry name" value="YaeB-like_sf"/>
</dbReference>
<accession>A0A1H2JZE6</accession>
<organism evidence="4 5">
    <name type="scientific">Desulfobacula phenolica</name>
    <dbReference type="NCBI Taxonomy" id="90732"/>
    <lineage>
        <taxon>Bacteria</taxon>
        <taxon>Pseudomonadati</taxon>
        <taxon>Thermodesulfobacteriota</taxon>
        <taxon>Desulfobacteria</taxon>
        <taxon>Desulfobacterales</taxon>
        <taxon>Desulfobacteraceae</taxon>
        <taxon>Desulfobacula</taxon>
    </lineage>
</organism>
<evidence type="ECO:0000256" key="2">
    <source>
        <dbReference type="ARBA" id="ARBA00033753"/>
    </source>
</evidence>
<dbReference type="Proteomes" id="UP000199608">
    <property type="component" value="Unassembled WGS sequence"/>
</dbReference>
<dbReference type="InterPro" id="IPR040372">
    <property type="entry name" value="YaeB-like"/>
</dbReference>
<dbReference type="Pfam" id="PF01980">
    <property type="entry name" value="TrmO_N"/>
    <property type="match status" value="1"/>
</dbReference>
<protein>
    <submittedName>
        <fullName evidence="4">tRNA-Thr(GGU) m(6)t(6)A37 methyltransferase TsaA</fullName>
    </submittedName>
</protein>
<gene>
    <name evidence="4" type="ORF">SAMN04487931_1188</name>
</gene>
<evidence type="ECO:0000259" key="3">
    <source>
        <dbReference type="PROSITE" id="PS51668"/>
    </source>
</evidence>
<dbReference type="SUPFAM" id="SSF118196">
    <property type="entry name" value="YaeB-like"/>
    <property type="match status" value="1"/>
</dbReference>
<sequence>MNINISSIGIIHTPFDSLKGMPIQPSGADKVTGTIVINKEYELGLKDLEGFSHLILLYNFHQSKGYDLILTPFLDDQKRGVFSTRAPRRPNPIGLSIVNLLKIEGNRLTIKGIDVLDGTPLIDIKPYVPEFDSKAVTAVGWLEKTQKNATFLKSDDRFV</sequence>
<reference evidence="5" key="1">
    <citation type="submission" date="2016-10" db="EMBL/GenBank/DDBJ databases">
        <authorList>
            <person name="Varghese N."/>
            <person name="Submissions S."/>
        </authorList>
    </citation>
    <scope>NUCLEOTIDE SEQUENCE [LARGE SCALE GENOMIC DNA]</scope>
    <source>
        <strain evidence="5">DSM 3384</strain>
    </source>
</reference>
<keyword evidence="1" id="KW-0949">S-adenosyl-L-methionine</keyword>
<comment type="similarity">
    <text evidence="2">Belongs to the tRNA methyltransferase O family.</text>
</comment>
<keyword evidence="4" id="KW-0808">Transferase</keyword>
<dbReference type="GO" id="GO:0008168">
    <property type="term" value="F:methyltransferase activity"/>
    <property type="evidence" value="ECO:0007669"/>
    <property type="project" value="UniProtKB-KW"/>
</dbReference>
<dbReference type="PROSITE" id="PS51668">
    <property type="entry name" value="TSAA_2"/>
    <property type="match status" value="1"/>
</dbReference>
<evidence type="ECO:0000313" key="4">
    <source>
        <dbReference type="EMBL" id="SDU61819.1"/>
    </source>
</evidence>
<dbReference type="InterPro" id="IPR023370">
    <property type="entry name" value="TrmO-like_N"/>
</dbReference>
<dbReference type="PROSITE" id="PS01318">
    <property type="entry name" value="TSAA_1"/>
    <property type="match status" value="1"/>
</dbReference>
<feature type="domain" description="TsaA-like" evidence="3">
    <location>
        <begin position="5"/>
        <end position="136"/>
    </location>
</feature>
<dbReference type="Gene3D" id="2.40.30.70">
    <property type="entry name" value="YaeB-like"/>
    <property type="match status" value="1"/>
</dbReference>
<evidence type="ECO:0000256" key="1">
    <source>
        <dbReference type="ARBA" id="ARBA00022691"/>
    </source>
</evidence>
<dbReference type="InterPro" id="IPR036414">
    <property type="entry name" value="YaeB_N_sf"/>
</dbReference>
<dbReference type="NCBIfam" id="TIGR00104">
    <property type="entry name" value="tRNA_TsaA"/>
    <property type="match status" value="1"/>
</dbReference>
<keyword evidence="5" id="KW-1185">Reference proteome</keyword>
<dbReference type="AlphaFoldDB" id="A0A1H2JZE6"/>
<dbReference type="CDD" id="cd09281">
    <property type="entry name" value="UPF0066"/>
    <property type="match status" value="1"/>
</dbReference>
<name>A0A1H2JZE6_9BACT</name>
<dbReference type="RefSeq" id="WP_092238062.1">
    <property type="nucleotide sequence ID" value="NZ_FNLL01000018.1"/>
</dbReference>